<keyword evidence="2" id="KW-1185">Reference proteome</keyword>
<gene>
    <name evidence="1" type="ORF">GCM10007053_23730</name>
</gene>
<evidence type="ECO:0000313" key="2">
    <source>
        <dbReference type="Proteomes" id="UP000644693"/>
    </source>
</evidence>
<accession>A0A918XL69</accession>
<dbReference type="PANTHER" id="PTHR43861">
    <property type="entry name" value="TRANS-ACONITATE 2-METHYLTRANSFERASE-RELATED"/>
    <property type="match status" value="1"/>
</dbReference>
<reference evidence="1" key="1">
    <citation type="journal article" date="2014" name="Int. J. Syst. Evol. Microbiol.">
        <title>Complete genome sequence of Corynebacterium casei LMG S-19264T (=DSM 44701T), isolated from a smear-ripened cheese.</title>
        <authorList>
            <consortium name="US DOE Joint Genome Institute (JGI-PGF)"/>
            <person name="Walter F."/>
            <person name="Albersmeier A."/>
            <person name="Kalinowski J."/>
            <person name="Ruckert C."/>
        </authorList>
    </citation>
    <scope>NUCLEOTIDE SEQUENCE</scope>
    <source>
        <strain evidence="1">KCTC 23430</strain>
    </source>
</reference>
<organism evidence="1 2">
    <name type="scientific">Parahalioglobus pacificus</name>
    <dbReference type="NCBI Taxonomy" id="930806"/>
    <lineage>
        <taxon>Bacteria</taxon>
        <taxon>Pseudomonadati</taxon>
        <taxon>Pseudomonadota</taxon>
        <taxon>Gammaproteobacteria</taxon>
        <taxon>Cellvibrionales</taxon>
        <taxon>Halieaceae</taxon>
        <taxon>Parahalioglobus</taxon>
    </lineage>
</organism>
<reference evidence="1" key="2">
    <citation type="submission" date="2020-09" db="EMBL/GenBank/DDBJ databases">
        <authorList>
            <person name="Sun Q."/>
            <person name="Kim S."/>
        </authorList>
    </citation>
    <scope>NUCLEOTIDE SEQUENCE</scope>
    <source>
        <strain evidence="1">KCTC 23430</strain>
    </source>
</reference>
<dbReference type="AlphaFoldDB" id="A0A918XL69"/>
<dbReference type="Pfam" id="PF13489">
    <property type="entry name" value="Methyltransf_23"/>
    <property type="match status" value="1"/>
</dbReference>
<dbReference type="Gene3D" id="3.40.50.150">
    <property type="entry name" value="Vaccinia Virus protein VP39"/>
    <property type="match status" value="1"/>
</dbReference>
<dbReference type="SUPFAM" id="SSF53335">
    <property type="entry name" value="S-adenosyl-L-methionine-dependent methyltransferases"/>
    <property type="match status" value="1"/>
</dbReference>
<dbReference type="CDD" id="cd02440">
    <property type="entry name" value="AdoMet_MTases"/>
    <property type="match status" value="1"/>
</dbReference>
<evidence type="ECO:0000313" key="1">
    <source>
        <dbReference type="EMBL" id="GHD36000.1"/>
    </source>
</evidence>
<evidence type="ECO:0008006" key="3">
    <source>
        <dbReference type="Google" id="ProtNLM"/>
    </source>
</evidence>
<name>A0A918XL69_9GAMM</name>
<dbReference type="Proteomes" id="UP000644693">
    <property type="component" value="Unassembled WGS sequence"/>
</dbReference>
<dbReference type="RefSeq" id="WP_189478002.1">
    <property type="nucleotide sequence ID" value="NZ_BMYM01000002.1"/>
</dbReference>
<sequence>MGTYSKEELLELQETLYDSSNPTRRWLHRTRRDWILSRINGLGQGAARVLEVGPGSGVYLPALSQVAQSVTAADIEDAYLEQANVLAEELPNLQCLADDITQTQMEKASFDLILCTEVIEHIADSPAALAGLASLLTEDGVLILSTPQRFSPLEVCARIAFLPGIIQVVRWIYREPIIETGHINLLTESALAAQLSDAGLATREAWKSGFYLPLVAELLGSPGQRFLAWCEDKLRDGPLSFLLWTQYRVLGKRQS</sequence>
<comment type="caution">
    <text evidence="1">The sequence shown here is derived from an EMBL/GenBank/DDBJ whole genome shotgun (WGS) entry which is preliminary data.</text>
</comment>
<protein>
    <recommendedName>
        <fullName evidence="3">Methyltransferase domain-containing protein</fullName>
    </recommendedName>
</protein>
<proteinExistence type="predicted"/>
<dbReference type="InterPro" id="IPR029063">
    <property type="entry name" value="SAM-dependent_MTases_sf"/>
</dbReference>
<dbReference type="EMBL" id="BMYM01000002">
    <property type="protein sequence ID" value="GHD36000.1"/>
    <property type="molecule type" value="Genomic_DNA"/>
</dbReference>